<evidence type="ECO:0000256" key="6">
    <source>
        <dbReference type="ARBA" id="ARBA00022797"/>
    </source>
</evidence>
<evidence type="ECO:0000256" key="1">
    <source>
        <dbReference type="ARBA" id="ARBA00001739"/>
    </source>
</evidence>
<name>A0A4Y8ZI92_9MICC</name>
<dbReference type="GO" id="GO:0042952">
    <property type="term" value="P:beta-ketoadipate pathway"/>
    <property type="evidence" value="ECO:0007669"/>
    <property type="project" value="UniProtKB-UniRule"/>
</dbReference>
<comment type="pathway">
    <text evidence="2">Aromatic compound metabolism; beta-ketoadipate pathway; 5-oxo-4,5-dihydro-2-furylacetate from catechol: step 3/3.</text>
</comment>
<dbReference type="SUPFAM" id="SSF54909">
    <property type="entry name" value="Dimeric alpha+beta barrel"/>
    <property type="match status" value="1"/>
</dbReference>
<sequence length="105" mass="11943">MLFLARMDVTFPETMSDETKAGFQAREKEYSGDLQRRGVMKGIWRIVGEYANHSVFDVDSHDELHAILSGFPMFPYMKVRVTPLATHPNAIAEDFFTTAEDRAAL</sequence>
<dbReference type="PIRSF" id="PIRSF001486">
    <property type="entry name" value="CatC"/>
    <property type="match status" value="1"/>
</dbReference>
<evidence type="ECO:0000256" key="7">
    <source>
        <dbReference type="ARBA" id="ARBA00023235"/>
    </source>
</evidence>
<organism evidence="10 11">
    <name type="scientific">Micrococcus endophyticus</name>
    <dbReference type="NCBI Taxonomy" id="455343"/>
    <lineage>
        <taxon>Bacteria</taxon>
        <taxon>Bacillati</taxon>
        <taxon>Actinomycetota</taxon>
        <taxon>Actinomycetes</taxon>
        <taxon>Micrococcales</taxon>
        <taxon>Micrococcaceae</taxon>
        <taxon>Micrococcus</taxon>
    </lineage>
</organism>
<comment type="caution">
    <text evidence="10">The sequence shown here is derived from an EMBL/GenBank/DDBJ whole genome shotgun (WGS) entry which is preliminary data.</text>
</comment>
<keyword evidence="11" id="KW-1185">Reference proteome</keyword>
<evidence type="ECO:0000259" key="9">
    <source>
        <dbReference type="Pfam" id="PF02426"/>
    </source>
</evidence>
<keyword evidence="7 10" id="KW-0413">Isomerase</keyword>
<dbReference type="Gene3D" id="3.30.70.1060">
    <property type="entry name" value="Dimeric alpha+beta barrel"/>
    <property type="match status" value="1"/>
</dbReference>
<proteinExistence type="inferred from homology"/>
<feature type="domain" description="Muconolactone isomerase" evidence="9">
    <location>
        <begin position="1"/>
        <end position="89"/>
    </location>
</feature>
<evidence type="ECO:0000313" key="10">
    <source>
        <dbReference type="EMBL" id="MBB5849100.1"/>
    </source>
</evidence>
<gene>
    <name evidence="10" type="ORF">HDA33_001664</name>
</gene>
<evidence type="ECO:0000313" key="11">
    <source>
        <dbReference type="Proteomes" id="UP000567246"/>
    </source>
</evidence>
<protein>
    <recommendedName>
        <fullName evidence="5 8">Muconolactone Delta-isomerase</fullName>
        <ecNumber evidence="5 8">5.3.3.4</ecNumber>
    </recommendedName>
</protein>
<dbReference type="AlphaFoldDB" id="A0A4Y8ZI92"/>
<comment type="catalytic activity">
    <reaction evidence="1">
        <text>(S)-muconolactone = (4,5-dihydro-5-oxofuran-2-yl)-acetate</text>
        <dbReference type="Rhea" id="RHEA:12348"/>
        <dbReference type="ChEBI" id="CHEBI:58425"/>
        <dbReference type="ChEBI" id="CHEBI:58736"/>
        <dbReference type="EC" id="5.3.3.4"/>
    </reaction>
</comment>
<accession>A0A4Y8ZI92</accession>
<evidence type="ECO:0000256" key="3">
    <source>
        <dbReference type="ARBA" id="ARBA00010882"/>
    </source>
</evidence>
<reference evidence="10 11" key="1">
    <citation type="submission" date="2020-08" db="EMBL/GenBank/DDBJ databases">
        <title>Sequencing the genomes of 1000 actinobacteria strains.</title>
        <authorList>
            <person name="Klenk H.-P."/>
        </authorList>
    </citation>
    <scope>NUCLEOTIDE SEQUENCE [LARGE SCALE GENOMIC DNA]</scope>
    <source>
        <strain evidence="10 11">DSM 17945</strain>
    </source>
</reference>
<dbReference type="InterPro" id="IPR003464">
    <property type="entry name" value="Muconolactone_d_Isoase"/>
</dbReference>
<dbReference type="InterPro" id="IPR026029">
    <property type="entry name" value="MLI_dom"/>
</dbReference>
<evidence type="ECO:0000256" key="2">
    <source>
        <dbReference type="ARBA" id="ARBA00005193"/>
    </source>
</evidence>
<dbReference type="Pfam" id="PF02426">
    <property type="entry name" value="MIase"/>
    <property type="match status" value="1"/>
</dbReference>
<dbReference type="EMBL" id="JACHMW010000001">
    <property type="protein sequence ID" value="MBB5849100.1"/>
    <property type="molecule type" value="Genomic_DNA"/>
</dbReference>
<dbReference type="Proteomes" id="UP000567246">
    <property type="component" value="Unassembled WGS sequence"/>
</dbReference>
<comment type="similarity">
    <text evidence="3">Belongs to the muconolactone Delta-isomerase family.</text>
</comment>
<dbReference type="GO" id="GO:0016159">
    <property type="term" value="F:muconolactone delta-isomerase activity"/>
    <property type="evidence" value="ECO:0007669"/>
    <property type="project" value="UniProtKB-UniRule"/>
</dbReference>
<keyword evidence="6" id="KW-0058">Aromatic hydrocarbons catabolism</keyword>
<dbReference type="RefSeq" id="WP_184172496.1">
    <property type="nucleotide sequence ID" value="NZ_BAABAG010000013.1"/>
</dbReference>
<comment type="subunit">
    <text evidence="4">Homodecamer.</text>
</comment>
<dbReference type="NCBIfam" id="TIGR03221">
    <property type="entry name" value="muco_delta"/>
    <property type="match status" value="1"/>
</dbReference>
<dbReference type="UniPathway" id="UPA00157">
    <property type="reaction ID" value="UER00260"/>
</dbReference>
<evidence type="ECO:0000256" key="8">
    <source>
        <dbReference type="NCBIfam" id="TIGR03221"/>
    </source>
</evidence>
<evidence type="ECO:0000256" key="5">
    <source>
        <dbReference type="ARBA" id="ARBA00012070"/>
    </source>
</evidence>
<dbReference type="InterPro" id="IPR011008">
    <property type="entry name" value="Dimeric_a/b-barrel"/>
</dbReference>
<dbReference type="EC" id="5.3.3.4" evidence="5 8"/>
<evidence type="ECO:0000256" key="4">
    <source>
        <dbReference type="ARBA" id="ARBA00011365"/>
    </source>
</evidence>